<comment type="caution">
    <text evidence="3">The sequence shown here is derived from an EMBL/GenBank/DDBJ whole genome shotgun (WGS) entry which is preliminary data.</text>
</comment>
<reference evidence="3 4" key="1">
    <citation type="submission" date="2022-11" db="EMBL/GenBank/DDBJ databases">
        <title>Minimal conservation of predation-associated metabolite biosynthetic gene clusters underscores biosynthetic potential of Myxococcota including descriptions for ten novel species: Archangium lansinium sp. nov., Myxococcus landrumus sp. nov., Nannocystis bai.</title>
        <authorList>
            <person name="Ahearne A."/>
            <person name="Stevens C."/>
            <person name="Dowd S."/>
        </authorList>
    </citation>
    <scope>NUCLEOTIDE SEQUENCE [LARGE SCALE GENOMIC DNA]</scope>
    <source>
        <strain evidence="3 4">NCELM</strain>
    </source>
</reference>
<evidence type="ECO:0000256" key="1">
    <source>
        <dbReference type="SAM" id="SignalP"/>
    </source>
</evidence>
<dbReference type="InterPro" id="IPR016187">
    <property type="entry name" value="CTDL_fold"/>
</dbReference>
<keyword evidence="4" id="KW-1185">Reference proteome</keyword>
<dbReference type="Gene3D" id="3.90.1580.10">
    <property type="entry name" value="paralog of FGE (formylglycine-generating enzyme)"/>
    <property type="match status" value="1"/>
</dbReference>
<dbReference type="Pfam" id="PF03781">
    <property type="entry name" value="FGE-sulfatase"/>
    <property type="match status" value="1"/>
</dbReference>
<keyword evidence="1" id="KW-0732">Signal</keyword>
<dbReference type="EMBL" id="JAQNDN010000022">
    <property type="protein sequence ID" value="MDC0673362.1"/>
    <property type="molecule type" value="Genomic_DNA"/>
</dbReference>
<feature type="domain" description="Sulfatase-modifying factor enzyme-like" evidence="2">
    <location>
        <begin position="44"/>
        <end position="289"/>
    </location>
</feature>
<dbReference type="InterPro" id="IPR051043">
    <property type="entry name" value="Sulfatase_Mod_Factor_Kinase"/>
</dbReference>
<gene>
    <name evidence="3" type="ORF">POL58_36800</name>
</gene>
<name>A0ABT5BH00_9BACT</name>
<dbReference type="SUPFAM" id="SSF56436">
    <property type="entry name" value="C-type lectin-like"/>
    <property type="match status" value="1"/>
</dbReference>
<accession>A0ABT5BH00</accession>
<dbReference type="RefSeq" id="WP_272006260.1">
    <property type="nucleotide sequence ID" value="NZ_JAQNDN010000022.1"/>
</dbReference>
<evidence type="ECO:0000313" key="3">
    <source>
        <dbReference type="EMBL" id="MDC0673362.1"/>
    </source>
</evidence>
<protein>
    <submittedName>
        <fullName evidence="3">SUMF1/EgtB/PvdO family nonheme iron enzyme</fullName>
    </submittedName>
</protein>
<evidence type="ECO:0000313" key="4">
    <source>
        <dbReference type="Proteomes" id="UP001217838"/>
    </source>
</evidence>
<evidence type="ECO:0000259" key="2">
    <source>
        <dbReference type="Pfam" id="PF03781"/>
    </source>
</evidence>
<feature type="signal peptide" evidence="1">
    <location>
        <begin position="1"/>
        <end position="20"/>
    </location>
</feature>
<sequence length="295" mass="31944">MQLILPLVLGVTLSLGPVCGCNTPDADGTTGGTTGPGPFEELGGMMRVPAGKFWRGCNEVSGPCEDDPVAFLALNVPYRELELSEFWIDKYEVTVEEYEACGTAGACTAPNGVAWSDVSPPDVANLPVTGVSWEQAVMYCAWRGKRLPTEAEWEKAARGTDGRRYPWGNEHPMCGQAHLLLGEPCERIRHVLPVDANPGDISPYGVIGMSGNVQEWVQDWRGKTYYAECPAVDPPGPTSADADSDYKIVRGGYWDSSTKEGNTRTSVALRRWDTVDGGTKGRIGFRCTRSEPPPA</sequence>
<organism evidence="3 4">
    <name type="scientific">Nannocystis radixulma</name>
    <dbReference type="NCBI Taxonomy" id="2995305"/>
    <lineage>
        <taxon>Bacteria</taxon>
        <taxon>Pseudomonadati</taxon>
        <taxon>Myxococcota</taxon>
        <taxon>Polyangia</taxon>
        <taxon>Nannocystales</taxon>
        <taxon>Nannocystaceae</taxon>
        <taxon>Nannocystis</taxon>
    </lineage>
</organism>
<proteinExistence type="predicted"/>
<dbReference type="InterPro" id="IPR005532">
    <property type="entry name" value="SUMF_dom"/>
</dbReference>
<dbReference type="Proteomes" id="UP001217838">
    <property type="component" value="Unassembled WGS sequence"/>
</dbReference>
<dbReference type="PANTHER" id="PTHR23150">
    <property type="entry name" value="SULFATASE MODIFYING FACTOR 1, 2"/>
    <property type="match status" value="1"/>
</dbReference>
<feature type="chain" id="PRO_5047491363" evidence="1">
    <location>
        <begin position="21"/>
        <end position="295"/>
    </location>
</feature>
<dbReference type="PANTHER" id="PTHR23150:SF19">
    <property type="entry name" value="FORMYLGLYCINE-GENERATING ENZYME"/>
    <property type="match status" value="1"/>
</dbReference>
<dbReference type="InterPro" id="IPR042095">
    <property type="entry name" value="SUMF_sf"/>
</dbReference>